<evidence type="ECO:0000313" key="4">
    <source>
        <dbReference type="EMBL" id="KAJ7611682.1"/>
    </source>
</evidence>
<feature type="transmembrane region" description="Helical" evidence="2">
    <location>
        <begin position="117"/>
        <end position="139"/>
    </location>
</feature>
<feature type="transmembrane region" description="Helical" evidence="2">
    <location>
        <begin position="159"/>
        <end position="183"/>
    </location>
</feature>
<evidence type="ECO:0000256" key="2">
    <source>
        <dbReference type="SAM" id="Phobius"/>
    </source>
</evidence>
<reference evidence="4" key="1">
    <citation type="submission" date="2023-03" db="EMBL/GenBank/DDBJ databases">
        <title>Massive genome expansion in bonnet fungi (Mycena s.s.) driven by repeated elements and novel gene families across ecological guilds.</title>
        <authorList>
            <consortium name="Lawrence Berkeley National Laboratory"/>
            <person name="Harder C.B."/>
            <person name="Miyauchi S."/>
            <person name="Viragh M."/>
            <person name="Kuo A."/>
            <person name="Thoen E."/>
            <person name="Andreopoulos B."/>
            <person name="Lu D."/>
            <person name="Skrede I."/>
            <person name="Drula E."/>
            <person name="Henrissat B."/>
            <person name="Morin E."/>
            <person name="Kohler A."/>
            <person name="Barry K."/>
            <person name="LaButti K."/>
            <person name="Morin E."/>
            <person name="Salamov A."/>
            <person name="Lipzen A."/>
            <person name="Mereny Z."/>
            <person name="Hegedus B."/>
            <person name="Baldrian P."/>
            <person name="Stursova M."/>
            <person name="Weitz H."/>
            <person name="Taylor A."/>
            <person name="Grigoriev I.V."/>
            <person name="Nagy L.G."/>
            <person name="Martin F."/>
            <person name="Kauserud H."/>
        </authorList>
    </citation>
    <scope>NUCLEOTIDE SEQUENCE</scope>
    <source>
        <strain evidence="4">9284</strain>
    </source>
</reference>
<keyword evidence="2" id="KW-0472">Membrane</keyword>
<evidence type="ECO:0000259" key="3">
    <source>
        <dbReference type="Pfam" id="PF20152"/>
    </source>
</evidence>
<gene>
    <name evidence="4" type="ORF">FB45DRAFT_314326</name>
</gene>
<dbReference type="PANTHER" id="PTHR40465:SF1">
    <property type="entry name" value="DUF6534 DOMAIN-CONTAINING PROTEIN"/>
    <property type="match status" value="1"/>
</dbReference>
<dbReference type="AlphaFoldDB" id="A0AAD7FA51"/>
<comment type="caution">
    <text evidence="4">The sequence shown here is derived from an EMBL/GenBank/DDBJ whole genome shotgun (WGS) entry which is preliminary data.</text>
</comment>
<evidence type="ECO:0000313" key="5">
    <source>
        <dbReference type="Proteomes" id="UP001221142"/>
    </source>
</evidence>
<accession>A0AAD7FA51</accession>
<feature type="transmembrane region" description="Helical" evidence="2">
    <location>
        <begin position="83"/>
        <end position="105"/>
    </location>
</feature>
<organism evidence="4 5">
    <name type="scientific">Roridomyces roridus</name>
    <dbReference type="NCBI Taxonomy" id="1738132"/>
    <lineage>
        <taxon>Eukaryota</taxon>
        <taxon>Fungi</taxon>
        <taxon>Dikarya</taxon>
        <taxon>Basidiomycota</taxon>
        <taxon>Agaricomycotina</taxon>
        <taxon>Agaricomycetes</taxon>
        <taxon>Agaricomycetidae</taxon>
        <taxon>Agaricales</taxon>
        <taxon>Marasmiineae</taxon>
        <taxon>Mycenaceae</taxon>
        <taxon>Roridomyces</taxon>
    </lineage>
</organism>
<dbReference type="Pfam" id="PF20152">
    <property type="entry name" value="DUF6534"/>
    <property type="match status" value="1"/>
</dbReference>
<proteinExistence type="predicted"/>
<protein>
    <recommendedName>
        <fullName evidence="3">DUF6534 domain-containing protein</fullName>
    </recommendedName>
</protein>
<keyword evidence="2" id="KW-1133">Transmembrane helix</keyword>
<feature type="transmembrane region" description="Helical" evidence="2">
    <location>
        <begin position="12"/>
        <end position="34"/>
    </location>
</feature>
<feature type="region of interest" description="Disordered" evidence="1">
    <location>
        <begin position="309"/>
        <end position="336"/>
    </location>
</feature>
<sequence>MSDSLVKLTLPMFIGTLLNWALFGMLIIQTAMFFIAFPSDPKLTKLLVLAIFILEFVQTFSNGRDMMRVFGIDWGNLEVLDEVGWAWFSTPVMGSIIASVGQVFYARRLFILGQRHVWLPALVILVSAVQLGAGIWTGVNICRAGRFSLLQEDNVAATATWLATTAICDLLIVAGTVFYLIGARTPEFRQTTNKVLMRIILMTVETGLLTAVFAIVDLYLFASYKNANYHLALCIELSKIYSNSILLILNWRAQLGQRRAPSDVHTMTPQANLSHLAFRTRTAASGTFGSSLPSSASAMRVEFDTHQSQSDSWVSEADTEDLGQMRDSKNQLAVAV</sequence>
<keyword evidence="2" id="KW-0812">Transmembrane</keyword>
<keyword evidence="5" id="KW-1185">Reference proteome</keyword>
<feature type="transmembrane region" description="Helical" evidence="2">
    <location>
        <begin position="195"/>
        <end position="221"/>
    </location>
</feature>
<feature type="transmembrane region" description="Helical" evidence="2">
    <location>
        <begin position="227"/>
        <end position="249"/>
    </location>
</feature>
<dbReference type="Proteomes" id="UP001221142">
    <property type="component" value="Unassembled WGS sequence"/>
</dbReference>
<dbReference type="EMBL" id="JARKIF010000032">
    <property type="protein sequence ID" value="KAJ7611682.1"/>
    <property type="molecule type" value="Genomic_DNA"/>
</dbReference>
<feature type="transmembrane region" description="Helical" evidence="2">
    <location>
        <begin position="46"/>
        <end position="63"/>
    </location>
</feature>
<evidence type="ECO:0000256" key="1">
    <source>
        <dbReference type="SAM" id="MobiDB-lite"/>
    </source>
</evidence>
<dbReference type="PANTHER" id="PTHR40465">
    <property type="entry name" value="CHROMOSOME 1, WHOLE GENOME SHOTGUN SEQUENCE"/>
    <property type="match status" value="1"/>
</dbReference>
<name>A0AAD7FA51_9AGAR</name>
<dbReference type="InterPro" id="IPR045339">
    <property type="entry name" value="DUF6534"/>
</dbReference>
<feature type="domain" description="DUF6534" evidence="3">
    <location>
        <begin position="165"/>
        <end position="253"/>
    </location>
</feature>